<evidence type="ECO:0008006" key="4">
    <source>
        <dbReference type="Google" id="ProtNLM"/>
    </source>
</evidence>
<evidence type="ECO:0000313" key="2">
    <source>
        <dbReference type="EMBL" id="MDQ0290311.1"/>
    </source>
</evidence>
<reference evidence="2" key="1">
    <citation type="submission" date="2023-07" db="EMBL/GenBank/DDBJ databases">
        <title>Genomic Encyclopedia of Type Strains, Phase IV (KMG-IV): sequencing the most valuable type-strain genomes for metagenomic binning, comparative biology and taxonomic classification.</title>
        <authorList>
            <person name="Goeker M."/>
        </authorList>
    </citation>
    <scope>NUCLEOTIDE SEQUENCE</scope>
    <source>
        <strain evidence="2">DSM 24202</strain>
    </source>
</reference>
<feature type="compositionally biased region" description="Basic and acidic residues" evidence="1">
    <location>
        <begin position="587"/>
        <end position="612"/>
    </location>
</feature>
<evidence type="ECO:0000313" key="3">
    <source>
        <dbReference type="Proteomes" id="UP001238163"/>
    </source>
</evidence>
<dbReference type="RefSeq" id="WP_307261754.1">
    <property type="nucleotide sequence ID" value="NZ_JAUSVL010000001.1"/>
</dbReference>
<feature type="region of interest" description="Disordered" evidence="1">
    <location>
        <begin position="587"/>
        <end position="627"/>
    </location>
</feature>
<accession>A0AAE3VH54</accession>
<dbReference type="Gene3D" id="3.40.50.1220">
    <property type="entry name" value="TPP-binding domain"/>
    <property type="match status" value="1"/>
</dbReference>
<gene>
    <name evidence="2" type="ORF">J3R75_002418</name>
</gene>
<proteinExistence type="predicted"/>
<dbReference type="SUPFAM" id="SSF48371">
    <property type="entry name" value="ARM repeat"/>
    <property type="match status" value="1"/>
</dbReference>
<evidence type="ECO:0000256" key="1">
    <source>
        <dbReference type="SAM" id="MobiDB-lite"/>
    </source>
</evidence>
<name>A0AAE3VH54_9BACT</name>
<dbReference type="InterPro" id="IPR029035">
    <property type="entry name" value="DHS-like_NAD/FAD-binding_dom"/>
</dbReference>
<dbReference type="InterPro" id="IPR016024">
    <property type="entry name" value="ARM-type_fold"/>
</dbReference>
<dbReference type="Pfam" id="PF13289">
    <property type="entry name" value="SIR2_2"/>
    <property type="match status" value="1"/>
</dbReference>
<protein>
    <recommendedName>
        <fullName evidence="4">SIR2-like domain-containing protein</fullName>
    </recommendedName>
</protein>
<dbReference type="NCBIfam" id="NF041819">
    <property type="entry name" value="Dsr2"/>
    <property type="match status" value="1"/>
</dbReference>
<dbReference type="Proteomes" id="UP001238163">
    <property type="component" value="Unassembled WGS sequence"/>
</dbReference>
<organism evidence="2 3">
    <name type="scientific">Oligosphaera ethanolica</name>
    <dbReference type="NCBI Taxonomy" id="760260"/>
    <lineage>
        <taxon>Bacteria</taxon>
        <taxon>Pseudomonadati</taxon>
        <taxon>Lentisphaerota</taxon>
        <taxon>Oligosphaeria</taxon>
        <taxon>Oligosphaerales</taxon>
        <taxon>Oligosphaeraceae</taxon>
        <taxon>Oligosphaera</taxon>
    </lineage>
</organism>
<sequence>MSNDVKVNLPDSIRPYVDEIAERLWAGRAAVMVGAGFSKNAGEGFPDWNQLGDQFYQKAHGSKPDAEKHRYLNVLRLAEEVQAAIGRPALEYLLRSSIPDLDVEPSQLHVDLLKLPWADVFTTNYDTLLERASANVLTRRYEPVVNKEDIPYAIKPRIVKLHGSFPSERPFIITEEDYRRYPHDYAPFVNTVQQALLENTFCLIGFSGDDANFQKWIGWIRDNLGKDKTQKIYLVGVFALSSAGLELLAQRGITVVDLSCCDGVEKNDHKQALSIFIKYLWNKNPNALDWPDNSSSIFPPKGGDNIEEVQKITAAWRKQRQIYPGWLILPYSNREKVWVYTQSWVSFLPDTEKSLTGVDLQYAYEMIWRLERCLLPVLSNIRELCEKLLEKYWPFPCKNMTANCQVYQGKEEYRDLPWDDLRQAWLAIAVAVLRFYREKGLLEKWKEMEGRLKGLEQYLSAEQQEFLHYEGFLFSLFTLDLPGAKQRLDNWRPNPAQPYWMTKRAAAYAEIGQQKDIDDQMRSWLVESRKQNNYHAASPSFLSLSDEAFQMLLLRYVEDANDLIEVKPARHEEEKLIKDELFNEWKQGKRKAESEPERQEKSTIKPRDKFQSPEEDWMSLDANRSGSRSSDWNRFLQIVRNNQRQLELQQQNARWDELKAFRCDPWNELKLFELALKNPPVQMESVTVKRGFDIGRAIISRHSGRIDQEALSAYAFLRFCEEVGLPYRVGIYALATKTAQACLSRISRYSPFWALATLVRIGDEKGIDDLFSRDLVWKFTEKEADSLICNYLDALNKCREDIHEGNAFRNDNFAVRLTQLLPEVISRLCCKCSSAMKQRILEFVSGIYASPDKTNYRKVGNLTKRLFGSMSERERYRLVPDLLKIPYPENLNPIVKDEFPNPLPLLGLDDRPQGTSVLAIQPELVTSLFQEAASEQSDRRRWAVSSLVTLYKLQLLGGTQRRRLARAIWRVTDHYGLPDGTDFYKFAFLPLPHPDGVDPVPLFKTYVKSTQFPIQKNKQDKSVSITWGNIPIVQEIIGASQKNNTFWTAAEAAEILQRLLEWWDADKDRLKEKRDPSGFSSVPNEFRSRFLRLIEVLAEAVGPALSADSPGRIRESLQRLLREIREYGLPGLTAEVACLHLCPNQRNELYARIKDALTVSQDEIQRDGLNAIAKLIFPNQAADACILGHATCAGDSDPISLLSQFLSWSPTPSLYTALWIVKRILKESPSHFVDSLEMATLSRLNRLLTDTAYANDIPDCPFEEKLTVRSMSSFLAAELWSYYNTRNIPLPDAITKWRDACLSPDEFAEIRNPWVDRDRS</sequence>
<keyword evidence="3" id="KW-1185">Reference proteome</keyword>
<comment type="caution">
    <text evidence="2">The sequence shown here is derived from an EMBL/GenBank/DDBJ whole genome shotgun (WGS) entry which is preliminary data.</text>
</comment>
<dbReference type="SUPFAM" id="SSF52467">
    <property type="entry name" value="DHS-like NAD/FAD-binding domain"/>
    <property type="match status" value="1"/>
</dbReference>
<dbReference type="EMBL" id="JAUSVL010000001">
    <property type="protein sequence ID" value="MDQ0290311.1"/>
    <property type="molecule type" value="Genomic_DNA"/>
</dbReference>